<evidence type="ECO:0000313" key="1">
    <source>
        <dbReference type="EMBL" id="CAG6650674.1"/>
    </source>
</evidence>
<dbReference type="AlphaFoldDB" id="A0A8D8WAD1"/>
<name>A0A8D8WAD1_9HEMI</name>
<reference evidence="1" key="1">
    <citation type="submission" date="2021-05" db="EMBL/GenBank/DDBJ databases">
        <authorList>
            <person name="Alioto T."/>
            <person name="Alioto T."/>
            <person name="Gomez Garrido J."/>
        </authorList>
    </citation>
    <scope>NUCLEOTIDE SEQUENCE</scope>
</reference>
<proteinExistence type="predicted"/>
<organism evidence="1">
    <name type="scientific">Cacopsylla melanoneura</name>
    <dbReference type="NCBI Taxonomy" id="428564"/>
    <lineage>
        <taxon>Eukaryota</taxon>
        <taxon>Metazoa</taxon>
        <taxon>Ecdysozoa</taxon>
        <taxon>Arthropoda</taxon>
        <taxon>Hexapoda</taxon>
        <taxon>Insecta</taxon>
        <taxon>Pterygota</taxon>
        <taxon>Neoptera</taxon>
        <taxon>Paraneoptera</taxon>
        <taxon>Hemiptera</taxon>
        <taxon>Sternorrhyncha</taxon>
        <taxon>Psylloidea</taxon>
        <taxon>Psyllidae</taxon>
        <taxon>Psyllinae</taxon>
        <taxon>Cacopsylla</taxon>
    </lineage>
</organism>
<accession>A0A8D8WAD1</accession>
<dbReference type="EMBL" id="HBUF01163344">
    <property type="protein sequence ID" value="CAG6650673.1"/>
    <property type="molecule type" value="Transcribed_RNA"/>
</dbReference>
<dbReference type="EMBL" id="HBUF01163345">
    <property type="protein sequence ID" value="CAG6650674.1"/>
    <property type="molecule type" value="Transcribed_RNA"/>
</dbReference>
<protein>
    <submittedName>
        <fullName evidence="1">Uncharacterized protein</fullName>
    </submittedName>
</protein>
<sequence>MFCHDMELDDTSLKEEARTVHTLHDQLRMILEHVRFVLFVLVRFGISADFAMMRFTSCLTVASAISDFQTVHVGERRAKLGQMFPERLRGQLGHFTEGAHVAAC</sequence>